<dbReference type="PANTHER" id="PTHR48098:SF1">
    <property type="entry name" value="DIACYLGLYCEROL ACYLTRANSFERASE_MYCOLYLTRANSFERASE AG85A"/>
    <property type="match status" value="1"/>
</dbReference>
<dbReference type="Gene3D" id="3.40.50.1820">
    <property type="entry name" value="alpha/beta hydrolase"/>
    <property type="match status" value="1"/>
</dbReference>
<keyword evidence="3" id="KW-1185">Reference proteome</keyword>
<dbReference type="PANTHER" id="PTHR48098">
    <property type="entry name" value="ENTEROCHELIN ESTERASE-RELATED"/>
    <property type="match status" value="1"/>
</dbReference>
<dbReference type="Pfam" id="PF00756">
    <property type="entry name" value="Esterase"/>
    <property type="match status" value="1"/>
</dbReference>
<accession>A0ABW4P506</accession>
<dbReference type="EMBL" id="JBHUFB010000012">
    <property type="protein sequence ID" value="MFD1813602.1"/>
    <property type="molecule type" value="Genomic_DNA"/>
</dbReference>
<dbReference type="GO" id="GO:0016787">
    <property type="term" value="F:hydrolase activity"/>
    <property type="evidence" value="ECO:0007669"/>
    <property type="project" value="UniProtKB-KW"/>
</dbReference>
<evidence type="ECO:0000256" key="1">
    <source>
        <dbReference type="SAM" id="Phobius"/>
    </source>
</evidence>
<dbReference type="SUPFAM" id="SSF53474">
    <property type="entry name" value="alpha/beta-Hydrolases"/>
    <property type="match status" value="1"/>
</dbReference>
<feature type="transmembrane region" description="Helical" evidence="1">
    <location>
        <begin position="105"/>
        <end position="127"/>
    </location>
</feature>
<dbReference type="Proteomes" id="UP001597286">
    <property type="component" value="Unassembled WGS sequence"/>
</dbReference>
<sequence length="436" mass="45861">MDWLYDRPLLTGVVPWAATALAVAGALWLLVAPTTNPRRYRLRIVPGCVLAAIALTAAGWIVVEKWWRPFPDPVEPEVYAWIGGGLLAVLLVAARLVTDRHLLRGVVSVVAALAVVAGAASQVNLVFDAYPTLRDVLGLPAANAVDFADVPGPVADPVTGRPLDAHWQPPADLPDQGRVTTVPIPGAESGFAARDAQIYLPPAYFADPRPLLPVLVLLAGQPGSPGDWFAGGRLAETMDAFAAQHGGLAPVVVVADGTGSTLANPLCLDSELGNVDTYLATDVPNWVKSNLQVDPNPQSWAVGGLSYGGTCSLQLATNHPDVYPTFVDLSGQLEPTLGDRERTVDAAFGGDDAAFTAVNPMDLMANRQYPDTAGVFVVGSDDHDYAPGVHTLYEAALKAGMDVHLVELPGGHSFAVWSAGLAGQTDWLAKRMGLIS</sequence>
<dbReference type="InterPro" id="IPR029058">
    <property type="entry name" value="AB_hydrolase_fold"/>
</dbReference>
<feature type="transmembrane region" description="Helical" evidence="1">
    <location>
        <begin position="78"/>
        <end position="98"/>
    </location>
</feature>
<feature type="transmembrane region" description="Helical" evidence="1">
    <location>
        <begin position="12"/>
        <end position="32"/>
    </location>
</feature>
<gene>
    <name evidence="2" type="ORF">ACFSJG_15390</name>
</gene>
<keyword evidence="1" id="KW-0472">Membrane</keyword>
<keyword evidence="1" id="KW-0812">Transmembrane</keyword>
<proteinExistence type="predicted"/>
<keyword evidence="1" id="KW-1133">Transmembrane helix</keyword>
<comment type="caution">
    <text evidence="2">The sequence shown here is derived from an EMBL/GenBank/DDBJ whole genome shotgun (WGS) entry which is preliminary data.</text>
</comment>
<organism evidence="2 3">
    <name type="scientific">Rhodococcus gannanensis</name>
    <dbReference type="NCBI Taxonomy" id="1960308"/>
    <lineage>
        <taxon>Bacteria</taxon>
        <taxon>Bacillati</taxon>
        <taxon>Actinomycetota</taxon>
        <taxon>Actinomycetes</taxon>
        <taxon>Mycobacteriales</taxon>
        <taxon>Nocardiaceae</taxon>
        <taxon>Rhodococcus</taxon>
    </lineage>
</organism>
<protein>
    <submittedName>
        <fullName evidence="2">Alpha/beta hydrolase</fullName>
    </submittedName>
</protein>
<dbReference type="RefSeq" id="WP_378486108.1">
    <property type="nucleotide sequence ID" value="NZ_JBHUFB010000012.1"/>
</dbReference>
<dbReference type="InterPro" id="IPR050583">
    <property type="entry name" value="Mycobacterial_A85_antigen"/>
</dbReference>
<feature type="transmembrane region" description="Helical" evidence="1">
    <location>
        <begin position="44"/>
        <end position="63"/>
    </location>
</feature>
<evidence type="ECO:0000313" key="2">
    <source>
        <dbReference type="EMBL" id="MFD1813602.1"/>
    </source>
</evidence>
<keyword evidence="2" id="KW-0378">Hydrolase</keyword>
<dbReference type="InterPro" id="IPR000801">
    <property type="entry name" value="Esterase-like"/>
</dbReference>
<name>A0ABW4P506_9NOCA</name>
<reference evidence="3" key="1">
    <citation type="journal article" date="2019" name="Int. J. Syst. Evol. Microbiol.">
        <title>The Global Catalogue of Microorganisms (GCM) 10K type strain sequencing project: providing services to taxonomists for standard genome sequencing and annotation.</title>
        <authorList>
            <consortium name="The Broad Institute Genomics Platform"/>
            <consortium name="The Broad Institute Genome Sequencing Center for Infectious Disease"/>
            <person name="Wu L."/>
            <person name="Ma J."/>
        </authorList>
    </citation>
    <scope>NUCLEOTIDE SEQUENCE [LARGE SCALE GENOMIC DNA]</scope>
    <source>
        <strain evidence="3">DT72</strain>
    </source>
</reference>
<evidence type="ECO:0000313" key="3">
    <source>
        <dbReference type="Proteomes" id="UP001597286"/>
    </source>
</evidence>